<dbReference type="PANTHER" id="PTHR12526:SF510">
    <property type="entry name" value="D-INOSITOL 3-PHOSPHATE GLYCOSYLTRANSFERASE"/>
    <property type="match status" value="1"/>
</dbReference>
<evidence type="ECO:0000313" key="3">
    <source>
        <dbReference type="EMBL" id="SFZ86240.1"/>
    </source>
</evidence>
<proteinExistence type="predicted"/>
<dbReference type="EMBL" id="FPKU01000003">
    <property type="protein sequence ID" value="SFZ86240.1"/>
    <property type="molecule type" value="Genomic_DNA"/>
</dbReference>
<dbReference type="GO" id="GO:0016757">
    <property type="term" value="F:glycosyltransferase activity"/>
    <property type="evidence" value="ECO:0007669"/>
    <property type="project" value="UniProtKB-KW"/>
</dbReference>
<evidence type="ECO:0000256" key="2">
    <source>
        <dbReference type="ARBA" id="ARBA00022679"/>
    </source>
</evidence>
<dbReference type="AlphaFoldDB" id="A0A1K2I1N6"/>
<sequence length="399" mass="44454">MRLLFSAINCTLDASNGAAISIRTFLRMLARQGVECRSFSASIYDRPAPGSALDNIGATGALPVQEPGMPQTLWLGMDEAVSHYIEFVPGMRQQDFPLAHEQLLLNRALAVLDAYKPDILMLYGNRRYERTLLKVARERGIATVFYLVNPSYKDERNFEHVDLVFTDTEATRQLYRERFDFDPKVIGKFIEPPAIPARSGERSYVTFINPSAEKGVTLFYRILELATETLPEAKFLVVESRKTLEEVSERTNMPFGHFPNLRRVGLQRDMGAVFGATKVLLVPSLWHDSGPRVVVEACALGIPLVTTDRGGVAELAGEAAIVIPPPEPLVRNHWLIPPISEAIPWVEALRALLTDATEYDHYRKAALARWADHDPARRLPGIVKLLEEAVAARRAGGAV</sequence>
<dbReference type="SUPFAM" id="SSF53756">
    <property type="entry name" value="UDP-Glycosyltransferase/glycogen phosphorylase"/>
    <property type="match status" value="1"/>
</dbReference>
<dbReference type="PANTHER" id="PTHR12526">
    <property type="entry name" value="GLYCOSYLTRANSFERASE"/>
    <property type="match status" value="1"/>
</dbReference>
<gene>
    <name evidence="3" type="ORF">SAMN02983003_3418</name>
</gene>
<dbReference type="RefSeq" id="WP_072345670.1">
    <property type="nucleotide sequence ID" value="NZ_FPKU01000003.1"/>
</dbReference>
<dbReference type="Pfam" id="PF13692">
    <property type="entry name" value="Glyco_trans_1_4"/>
    <property type="match status" value="1"/>
</dbReference>
<name>A0A1K2I1N6_9HYPH</name>
<keyword evidence="4" id="KW-1185">Reference proteome</keyword>
<keyword evidence="2 3" id="KW-0808">Transferase</keyword>
<dbReference type="Proteomes" id="UP000183447">
    <property type="component" value="Unassembled WGS sequence"/>
</dbReference>
<evidence type="ECO:0000256" key="1">
    <source>
        <dbReference type="ARBA" id="ARBA00022676"/>
    </source>
</evidence>
<keyword evidence="1" id="KW-0328">Glycosyltransferase</keyword>
<reference evidence="3 4" key="1">
    <citation type="submission" date="2016-11" db="EMBL/GenBank/DDBJ databases">
        <authorList>
            <person name="Jaros S."/>
            <person name="Januszkiewicz K."/>
            <person name="Wedrychowicz H."/>
        </authorList>
    </citation>
    <scope>NUCLEOTIDE SEQUENCE [LARGE SCALE GENOMIC DNA]</scope>
    <source>
        <strain evidence="3 4">ATCC 23634</strain>
    </source>
</reference>
<organism evidence="3 4">
    <name type="scientific">Devosia enhydra</name>
    <dbReference type="NCBI Taxonomy" id="665118"/>
    <lineage>
        <taxon>Bacteria</taxon>
        <taxon>Pseudomonadati</taxon>
        <taxon>Pseudomonadota</taxon>
        <taxon>Alphaproteobacteria</taxon>
        <taxon>Hyphomicrobiales</taxon>
        <taxon>Devosiaceae</taxon>
        <taxon>Devosia</taxon>
    </lineage>
</organism>
<dbReference type="STRING" id="665118.SAMN02983003_3418"/>
<evidence type="ECO:0000313" key="4">
    <source>
        <dbReference type="Proteomes" id="UP000183447"/>
    </source>
</evidence>
<protein>
    <submittedName>
        <fullName evidence="3">Glycosyltransferase involved in cell wall bisynthesis</fullName>
    </submittedName>
</protein>
<dbReference type="OrthoDB" id="9807414at2"/>
<dbReference type="Gene3D" id="3.40.50.2000">
    <property type="entry name" value="Glycogen Phosphorylase B"/>
    <property type="match status" value="1"/>
</dbReference>
<accession>A0A1K2I1N6</accession>